<proteinExistence type="predicted"/>
<accession>A0A1G4JMV8</accession>
<dbReference type="EMBL" id="LT598465">
    <property type="protein sequence ID" value="SCU92004.1"/>
    <property type="molecule type" value="Genomic_DNA"/>
</dbReference>
<evidence type="ECO:0000256" key="1">
    <source>
        <dbReference type="SAM" id="MobiDB-lite"/>
    </source>
</evidence>
<dbReference type="Proteomes" id="UP000191024">
    <property type="component" value="Chromosome E"/>
</dbReference>
<dbReference type="PANTHER" id="PTHR21193:SF3">
    <property type="entry name" value="OXIDOREDUCTASE-LIKE DOMAIN-CONTAINING PROTEIN 1"/>
    <property type="match status" value="1"/>
</dbReference>
<evidence type="ECO:0000259" key="2">
    <source>
        <dbReference type="Pfam" id="PF09791"/>
    </source>
</evidence>
<sequence>MIRTGIKCRILRRQIHSSNSLLITFEGNTHGVQGTDEERMRNVFGGRIKGEPPKSTSRYIQQGSRDIGGISVPERPTEPDNCCMSGCANCVWEIFNDELRDWKHRRKEAAEQIKGTQVKWPADFDPPLKFLDIQNVPMSLKTKKINLDRQKRRSTASLFPPREGSLPKSVLEAKRRHAQEKQEAKATMADEDSEEGWGDVPMFIKVFAEFEKKKKLEHQKQHQQPPEPKSN</sequence>
<organism evidence="3 4">
    <name type="scientific">Lachancea mirantina</name>
    <dbReference type="NCBI Taxonomy" id="1230905"/>
    <lineage>
        <taxon>Eukaryota</taxon>
        <taxon>Fungi</taxon>
        <taxon>Dikarya</taxon>
        <taxon>Ascomycota</taxon>
        <taxon>Saccharomycotina</taxon>
        <taxon>Saccharomycetes</taxon>
        <taxon>Saccharomycetales</taxon>
        <taxon>Saccharomycetaceae</taxon>
        <taxon>Lachancea</taxon>
    </lineage>
</organism>
<keyword evidence="4" id="KW-1185">Reference proteome</keyword>
<dbReference type="GO" id="GO:0005739">
    <property type="term" value="C:mitochondrion"/>
    <property type="evidence" value="ECO:0007669"/>
    <property type="project" value="TreeGrafter"/>
</dbReference>
<reference evidence="3 4" key="1">
    <citation type="submission" date="2016-03" db="EMBL/GenBank/DDBJ databases">
        <authorList>
            <person name="Devillers H."/>
        </authorList>
    </citation>
    <scope>NUCLEOTIDE SEQUENCE [LARGE SCALE GENOMIC DNA]</scope>
    <source>
        <strain evidence="3">CBS 11717</strain>
    </source>
</reference>
<dbReference type="InterPro" id="IPR019180">
    <property type="entry name" value="Oxidoreductase-like_N"/>
</dbReference>
<dbReference type="STRING" id="1230905.A0A1G4JMV8"/>
<evidence type="ECO:0000313" key="4">
    <source>
        <dbReference type="Proteomes" id="UP000191024"/>
    </source>
</evidence>
<dbReference type="InterPro" id="IPR039251">
    <property type="entry name" value="OXLD1"/>
</dbReference>
<gene>
    <name evidence="3" type="ORF">LAMI_0E08306G</name>
</gene>
<name>A0A1G4JMV8_9SACH</name>
<dbReference type="AlphaFoldDB" id="A0A1G4JMV8"/>
<dbReference type="OrthoDB" id="10064411at2759"/>
<dbReference type="PANTHER" id="PTHR21193">
    <property type="entry name" value="OXIDOREDUCTASE-LIKE DOMAIN-CONTAINING PROTEIN 1"/>
    <property type="match status" value="1"/>
</dbReference>
<protein>
    <submittedName>
        <fullName evidence="3">LAMI_0E08306g1_1</fullName>
    </submittedName>
</protein>
<feature type="region of interest" description="Disordered" evidence="1">
    <location>
        <begin position="149"/>
        <end position="196"/>
    </location>
</feature>
<evidence type="ECO:0000313" key="3">
    <source>
        <dbReference type="EMBL" id="SCU92004.1"/>
    </source>
</evidence>
<dbReference type="Pfam" id="PF09791">
    <property type="entry name" value="Oxidored-like"/>
    <property type="match status" value="1"/>
</dbReference>
<feature type="domain" description="Oxidoreductase-like" evidence="2">
    <location>
        <begin position="67"/>
        <end position="110"/>
    </location>
</feature>